<dbReference type="AlphaFoldDB" id="A0A9D4WZP6"/>
<keyword evidence="4" id="KW-1185">Reference proteome</keyword>
<dbReference type="Gene3D" id="1.10.220.150">
    <property type="entry name" value="Arf GTPase activating protein"/>
    <property type="match status" value="1"/>
</dbReference>
<dbReference type="Proteomes" id="UP001058974">
    <property type="component" value="Chromosome 5"/>
</dbReference>
<dbReference type="Pfam" id="PF03486">
    <property type="entry name" value="HI0933_like"/>
    <property type="match status" value="1"/>
</dbReference>
<dbReference type="InterPro" id="IPR057661">
    <property type="entry name" value="RsdA/BaiN/AoA(So)_Rossmann"/>
</dbReference>
<organism evidence="3 4">
    <name type="scientific">Pisum sativum</name>
    <name type="common">Garden pea</name>
    <name type="synonym">Lathyrus oleraceus</name>
    <dbReference type="NCBI Taxonomy" id="3888"/>
    <lineage>
        <taxon>Eukaryota</taxon>
        <taxon>Viridiplantae</taxon>
        <taxon>Streptophyta</taxon>
        <taxon>Embryophyta</taxon>
        <taxon>Tracheophyta</taxon>
        <taxon>Spermatophyta</taxon>
        <taxon>Magnoliopsida</taxon>
        <taxon>eudicotyledons</taxon>
        <taxon>Gunneridae</taxon>
        <taxon>Pentapetalae</taxon>
        <taxon>rosids</taxon>
        <taxon>fabids</taxon>
        <taxon>Fabales</taxon>
        <taxon>Fabaceae</taxon>
        <taxon>Papilionoideae</taxon>
        <taxon>50 kb inversion clade</taxon>
        <taxon>NPAAA clade</taxon>
        <taxon>Hologalegina</taxon>
        <taxon>IRL clade</taxon>
        <taxon>Fabeae</taxon>
        <taxon>Lathyrus</taxon>
    </lineage>
</organism>
<dbReference type="Gene3D" id="3.50.50.60">
    <property type="entry name" value="FAD/NAD(P)-binding domain"/>
    <property type="match status" value="1"/>
</dbReference>
<accession>A0A9D4WZP6</accession>
<dbReference type="PANTHER" id="PTHR42887">
    <property type="entry name" value="OS12G0638800 PROTEIN"/>
    <property type="match status" value="1"/>
</dbReference>
<evidence type="ECO:0000313" key="4">
    <source>
        <dbReference type="Proteomes" id="UP001058974"/>
    </source>
</evidence>
<sequence>MYHYIPSDCMWIVSYCVVFNVAVFQISRSLLFCSSSHSLFAENYPRGHKELRGSFFNAHGPEDTMSWFSSHGVELKIEDDGRAFLVSNSSSTVIDCLMSEVNQRGVSMQTKKNVTAVSVSSGGKFLLEIKQLPAGSTEHVEVDYLLIASGSNRQGYELASQLGHSIVEPMPSLFTFKIEDLRLRELSGVTFPKVKVRLKLDSLQKNIPQLTQVGPMLVTHWGLSGPAILRLSAWGARFLFSSGYKGKCTLLVFGSSKTIMELIRILPLDEGRLVVDFIPDVHVESLNTILSRHKLQFAEKVEQEIYAILQSTNLDSWTPEQLKLMSFGGNGRANVFFRQHGWNGGGKVEAKYTSRAAELYKQLLSKEVAKSMAEEAALSPSPAAPSQAPQKCK</sequence>
<feature type="domain" description="RsdA/BaiN/AoA(So)-like Rossmann fold-like" evidence="2">
    <location>
        <begin position="37"/>
        <end position="197"/>
    </location>
</feature>
<proteinExistence type="predicted"/>
<dbReference type="Gramene" id="Psat05G0613300-T1">
    <property type="protein sequence ID" value="KAI5410869.1"/>
    <property type="gene ID" value="KIW84_056133"/>
</dbReference>
<dbReference type="SUPFAM" id="SSF160996">
    <property type="entry name" value="HI0933 insert domain-like"/>
    <property type="match status" value="1"/>
</dbReference>
<protein>
    <recommendedName>
        <fullName evidence="2">RsdA/BaiN/AoA(So)-like Rossmann fold-like domain-containing protein</fullName>
    </recommendedName>
</protein>
<dbReference type="PANTHER" id="PTHR42887:SF2">
    <property type="entry name" value="OS12G0638800 PROTEIN"/>
    <property type="match status" value="1"/>
</dbReference>
<dbReference type="SUPFAM" id="SSF57863">
    <property type="entry name" value="ArfGap/RecO-like zinc finger"/>
    <property type="match status" value="1"/>
</dbReference>
<gene>
    <name evidence="3" type="ORF">KIW84_056133</name>
</gene>
<name>A0A9D4WZP6_PEA</name>
<evidence type="ECO:0000313" key="3">
    <source>
        <dbReference type="EMBL" id="KAI5410869.1"/>
    </source>
</evidence>
<dbReference type="SUPFAM" id="SSF51905">
    <property type="entry name" value="FAD/NAD(P)-binding domain"/>
    <property type="match status" value="1"/>
</dbReference>
<dbReference type="InterPro" id="IPR038508">
    <property type="entry name" value="ArfGAP_dom_sf"/>
</dbReference>
<evidence type="ECO:0000259" key="2">
    <source>
        <dbReference type="Pfam" id="PF03486"/>
    </source>
</evidence>
<dbReference type="InterPro" id="IPR036188">
    <property type="entry name" value="FAD/NAD-bd_sf"/>
</dbReference>
<feature type="region of interest" description="Disordered" evidence="1">
    <location>
        <begin position="374"/>
        <end position="393"/>
    </location>
</feature>
<evidence type="ECO:0000256" key="1">
    <source>
        <dbReference type="SAM" id="MobiDB-lite"/>
    </source>
</evidence>
<dbReference type="EMBL" id="JAMSHJ010000005">
    <property type="protein sequence ID" value="KAI5410869.1"/>
    <property type="molecule type" value="Genomic_DNA"/>
</dbReference>
<dbReference type="InterPro" id="IPR004792">
    <property type="entry name" value="BaiN-like"/>
</dbReference>
<reference evidence="3 4" key="1">
    <citation type="journal article" date="2022" name="Nat. Genet.">
        <title>Improved pea reference genome and pan-genome highlight genomic features and evolutionary characteristics.</title>
        <authorList>
            <person name="Yang T."/>
            <person name="Liu R."/>
            <person name="Luo Y."/>
            <person name="Hu S."/>
            <person name="Wang D."/>
            <person name="Wang C."/>
            <person name="Pandey M.K."/>
            <person name="Ge S."/>
            <person name="Xu Q."/>
            <person name="Li N."/>
            <person name="Li G."/>
            <person name="Huang Y."/>
            <person name="Saxena R.K."/>
            <person name="Ji Y."/>
            <person name="Li M."/>
            <person name="Yan X."/>
            <person name="He Y."/>
            <person name="Liu Y."/>
            <person name="Wang X."/>
            <person name="Xiang C."/>
            <person name="Varshney R.K."/>
            <person name="Ding H."/>
            <person name="Gao S."/>
            <person name="Zong X."/>
        </authorList>
    </citation>
    <scope>NUCLEOTIDE SEQUENCE [LARGE SCALE GENOMIC DNA]</scope>
    <source>
        <strain evidence="3 4">cv. Zhongwan 6</strain>
    </source>
</reference>
<dbReference type="InterPro" id="IPR037278">
    <property type="entry name" value="ARFGAP/RecO"/>
</dbReference>
<comment type="caution">
    <text evidence="3">The sequence shown here is derived from an EMBL/GenBank/DDBJ whole genome shotgun (WGS) entry which is preliminary data.</text>
</comment>